<dbReference type="Pfam" id="PF23055">
    <property type="entry name" value="DUF7041"/>
    <property type="match status" value="1"/>
</dbReference>
<evidence type="ECO:0000256" key="1">
    <source>
        <dbReference type="SAM" id="MobiDB-lite"/>
    </source>
</evidence>
<dbReference type="EMBL" id="JABSTU010000001">
    <property type="protein sequence ID" value="KAH8040673.1"/>
    <property type="molecule type" value="Genomic_DNA"/>
</dbReference>
<feature type="domain" description="Macroglobulin" evidence="4">
    <location>
        <begin position="997"/>
        <end position="1087"/>
    </location>
</feature>
<evidence type="ECO:0008006" key="9">
    <source>
        <dbReference type="Google" id="ProtNLM"/>
    </source>
</evidence>
<evidence type="ECO:0000259" key="2">
    <source>
        <dbReference type="Pfam" id="PF01835"/>
    </source>
</evidence>
<dbReference type="Proteomes" id="UP000821866">
    <property type="component" value="Chromosome 1"/>
</dbReference>
<evidence type="ECO:0000259" key="5">
    <source>
        <dbReference type="Pfam" id="PF17790"/>
    </source>
</evidence>
<keyword evidence="8" id="KW-1185">Reference proteome</keyword>
<proteinExistence type="predicted"/>
<feature type="domain" description="DUF7041" evidence="6">
    <location>
        <begin position="137"/>
        <end position="205"/>
    </location>
</feature>
<feature type="domain" description="Complement C3/4/5 macroglobulin" evidence="5">
    <location>
        <begin position="38"/>
        <end position="72"/>
    </location>
</feature>
<protein>
    <recommendedName>
        <fullName evidence="9">Alpha-2-macroglobulin bait region domain-containing protein</fullName>
    </recommendedName>
</protein>
<dbReference type="InterPro" id="IPR002890">
    <property type="entry name" value="MG2"/>
</dbReference>
<name>A0A9J6F282_RHIMP</name>
<feature type="compositionally biased region" description="Polar residues" evidence="1">
    <location>
        <begin position="464"/>
        <end position="485"/>
    </location>
</feature>
<feature type="compositionally biased region" description="Pro residues" evidence="1">
    <location>
        <begin position="335"/>
        <end position="344"/>
    </location>
</feature>
<dbReference type="VEuPathDB" id="VectorBase:LOC119181698"/>
<dbReference type="InterPro" id="IPR013783">
    <property type="entry name" value="Ig-like_fold"/>
</dbReference>
<evidence type="ECO:0000313" key="8">
    <source>
        <dbReference type="Proteomes" id="UP000821866"/>
    </source>
</evidence>
<dbReference type="InterPro" id="IPR040839">
    <property type="entry name" value="MG4"/>
</dbReference>
<feature type="compositionally biased region" description="Low complexity" evidence="1">
    <location>
        <begin position="368"/>
        <end position="411"/>
    </location>
</feature>
<dbReference type="InterPro" id="IPR050473">
    <property type="entry name" value="A2M/Complement_sys"/>
</dbReference>
<feature type="compositionally biased region" description="Polar residues" evidence="1">
    <location>
        <begin position="215"/>
        <end position="227"/>
    </location>
</feature>
<feature type="region of interest" description="Disordered" evidence="1">
    <location>
        <begin position="584"/>
        <end position="606"/>
    </location>
</feature>
<dbReference type="VEuPathDB" id="VectorBase:LOC119168695"/>
<dbReference type="InterPro" id="IPR041425">
    <property type="entry name" value="C3/4/5_MG1"/>
</dbReference>
<dbReference type="InterPro" id="IPR011625">
    <property type="entry name" value="A2M_N_BRD"/>
</dbReference>
<organism evidence="7 8">
    <name type="scientific">Rhipicephalus microplus</name>
    <name type="common">Cattle tick</name>
    <name type="synonym">Boophilus microplus</name>
    <dbReference type="NCBI Taxonomy" id="6941"/>
    <lineage>
        <taxon>Eukaryota</taxon>
        <taxon>Metazoa</taxon>
        <taxon>Ecdysozoa</taxon>
        <taxon>Arthropoda</taxon>
        <taxon>Chelicerata</taxon>
        <taxon>Arachnida</taxon>
        <taxon>Acari</taxon>
        <taxon>Parasitiformes</taxon>
        <taxon>Ixodida</taxon>
        <taxon>Ixodoidea</taxon>
        <taxon>Ixodidae</taxon>
        <taxon>Rhipicephalinae</taxon>
        <taxon>Rhipicephalus</taxon>
        <taxon>Boophilus</taxon>
    </lineage>
</organism>
<dbReference type="Pfam" id="PF17790">
    <property type="entry name" value="MG1"/>
    <property type="match status" value="1"/>
</dbReference>
<evidence type="ECO:0000313" key="7">
    <source>
        <dbReference type="EMBL" id="KAH8040673.1"/>
    </source>
</evidence>
<dbReference type="InterPro" id="IPR055469">
    <property type="entry name" value="DUF7041"/>
</dbReference>
<comment type="caution">
    <text evidence="7">The sequence shown here is derived from an EMBL/GenBank/DDBJ whole genome shotgun (WGS) entry which is preliminary data.</text>
</comment>
<gene>
    <name evidence="7" type="ORF">HPB51_011988</name>
</gene>
<dbReference type="Pfam" id="PF01835">
    <property type="entry name" value="MG2"/>
    <property type="match status" value="1"/>
</dbReference>
<dbReference type="GO" id="GO:0004866">
    <property type="term" value="F:endopeptidase inhibitor activity"/>
    <property type="evidence" value="ECO:0007669"/>
    <property type="project" value="InterPro"/>
</dbReference>
<dbReference type="Pfam" id="PF07703">
    <property type="entry name" value="A2M_BRD"/>
    <property type="match status" value="1"/>
</dbReference>
<dbReference type="Gene3D" id="2.60.40.1940">
    <property type="match status" value="1"/>
</dbReference>
<feature type="region of interest" description="Disordered" evidence="1">
    <location>
        <begin position="440"/>
        <end position="505"/>
    </location>
</feature>
<feature type="compositionally biased region" description="Polar residues" evidence="1">
    <location>
        <begin position="242"/>
        <end position="258"/>
    </location>
</feature>
<dbReference type="PANTHER" id="PTHR11412:SF166">
    <property type="entry name" value="NTR DOMAIN-CONTAINING PROTEIN"/>
    <property type="match status" value="1"/>
</dbReference>
<reference evidence="7" key="1">
    <citation type="journal article" date="2020" name="Cell">
        <title>Large-Scale Comparative Analyses of Tick Genomes Elucidate Their Genetic Diversity and Vector Capacities.</title>
        <authorList>
            <consortium name="Tick Genome and Microbiome Consortium (TIGMIC)"/>
            <person name="Jia N."/>
            <person name="Wang J."/>
            <person name="Shi W."/>
            <person name="Du L."/>
            <person name="Sun Y."/>
            <person name="Zhan W."/>
            <person name="Jiang J.F."/>
            <person name="Wang Q."/>
            <person name="Zhang B."/>
            <person name="Ji P."/>
            <person name="Bell-Sakyi L."/>
            <person name="Cui X.M."/>
            <person name="Yuan T.T."/>
            <person name="Jiang B.G."/>
            <person name="Yang W.F."/>
            <person name="Lam T.T."/>
            <person name="Chang Q.C."/>
            <person name="Ding S.J."/>
            <person name="Wang X.J."/>
            <person name="Zhu J.G."/>
            <person name="Ruan X.D."/>
            <person name="Zhao L."/>
            <person name="Wei J.T."/>
            <person name="Ye R.Z."/>
            <person name="Que T.C."/>
            <person name="Du C.H."/>
            <person name="Zhou Y.H."/>
            <person name="Cheng J.X."/>
            <person name="Dai P.F."/>
            <person name="Guo W.B."/>
            <person name="Han X.H."/>
            <person name="Huang E.J."/>
            <person name="Li L.F."/>
            <person name="Wei W."/>
            <person name="Gao Y.C."/>
            <person name="Liu J.Z."/>
            <person name="Shao H.Z."/>
            <person name="Wang X."/>
            <person name="Wang C.C."/>
            <person name="Yang T.C."/>
            <person name="Huo Q.B."/>
            <person name="Li W."/>
            <person name="Chen H.Y."/>
            <person name="Chen S.E."/>
            <person name="Zhou L.G."/>
            <person name="Ni X.B."/>
            <person name="Tian J.H."/>
            <person name="Sheng Y."/>
            <person name="Liu T."/>
            <person name="Pan Y.S."/>
            <person name="Xia L.Y."/>
            <person name="Li J."/>
            <person name="Zhao F."/>
            <person name="Cao W.C."/>
        </authorList>
    </citation>
    <scope>NUCLEOTIDE SEQUENCE</scope>
    <source>
        <strain evidence="7">Rmic-2018</strain>
    </source>
</reference>
<feature type="domain" description="Alpha-2-macroglobulin bait region" evidence="3">
    <location>
        <begin position="1120"/>
        <end position="1198"/>
    </location>
</feature>
<dbReference type="PANTHER" id="PTHR11412">
    <property type="entry name" value="MACROGLOBULIN / COMPLEMENT"/>
    <property type="match status" value="1"/>
</dbReference>
<evidence type="ECO:0000259" key="3">
    <source>
        <dbReference type="Pfam" id="PF07703"/>
    </source>
</evidence>
<feature type="domain" description="Macroglobulin" evidence="2">
    <location>
        <begin position="794"/>
        <end position="863"/>
    </location>
</feature>
<dbReference type="Gene3D" id="2.60.40.1930">
    <property type="match status" value="4"/>
</dbReference>
<feature type="region of interest" description="Disordered" evidence="1">
    <location>
        <begin position="210"/>
        <end position="293"/>
    </location>
</feature>
<dbReference type="AlphaFoldDB" id="A0A9J6F282"/>
<dbReference type="VEuPathDB" id="VectorBase:LOC119188219"/>
<sequence>MDDINPSWGSHNYRGQFLCQIRWQSGNNHPIVWQLSECIVVTPNVLRLGAQETVVVMVSGHRQPVNMTLETHPAGRRPFFQKTFDAVPGTGEISTAPSAAFDAVSRLSSLAATFGDPENTPFAERPAAMFPQLCPPVPPFQSTYPKVWFMQLDAVLAVNGITDQLLMHAILLDALPVELRHLAATSSTSPQPYDALCTAVLARSGNTYRPLPFTRTRQVSPASQSKVRTGPQPSIDRYLGTPASTTSTPDPVAETSTPAPDHDREVEDSPTATDLPSERYIPSEPQCRASSHVPATCTFSTKATARDTVALAVSATTSSDVSASSLPQLLVSPSTVPPAAPPPATGASNGLPGASPHSTRTYPASSRPHSASPLPAPVPVSVSWSTTGPSAVPSRSQSLPSSSASTPATTKATATVAPLPVAPQQAPASRPGVAQVVLASPSPRTSGAPRLIQPKQPQILPKLSSGSANMTTPSAAATTRSQSPRAAQHKDTPRPAPVPAPQPATTVQRGAAMGLNTGSPLLIGNPAAAQPGMFPAGPAQGTFLLNQYIPGLGHSPILIQGASGQTQSSLGQIQGVQLALRPPHATGLTLGPQTGPRPHGGHTRPPGTPTLVIPQNLGPRPNIFLAPPRMISPPSFAIVPGQPLTLQQLQAMLPTQTMLAQPTLGAFQTDQHQSLVQIPTFTQPQILAHDHHHHHHHHGALSGPLISTGGSIVSSAPSANIVTHHPVMTSRHTVHSRHVRPGSPLTAEVSVGSDDLTELQLSKEGMEVTLTVQCGSLWTRQARLGVSASSADLLFLQTDKPIYQPGTTVLIRFIALNGSLKPVSTPFKLEVRNPQDVVLEQRDFHPDKELMLSHQFYVPEHALLVLPRFSVVLKTVDYILPDFSNITVKVRAGFVNKQIVRGFVTFRFSVKNEVGAVEEIGTSGMPKALDAGDAVYTLRREDVVDKLGRPKVDALFAARARLVVEATVIEEATGIRESTRSEQAVFSTSPYLVSTARSEKSFKPGFKFYVMADVTYANGEPAADVQTKLTCTGCDMPPKTAATDKDGVVTFFVVSKIGDAQFNFQVETADSKYRSQQQARTNFLVSRYNSNDQKYLVIERKDPKAFLKAGTSFDAVLFTSNGVQLTSAYYLVLARGRVLKAGKVAVENVVDRRVTFAVTPEMTPSFRVVVVGFLNGRLATDAVYVNAEPTCTHDSDVSGQLVGTRVVE</sequence>
<dbReference type="Pfam" id="PF17789">
    <property type="entry name" value="MG4"/>
    <property type="match status" value="1"/>
</dbReference>
<feature type="region of interest" description="Disordered" evidence="1">
    <location>
        <begin position="732"/>
        <end position="751"/>
    </location>
</feature>
<feature type="region of interest" description="Disordered" evidence="1">
    <location>
        <begin position="333"/>
        <end position="411"/>
    </location>
</feature>
<evidence type="ECO:0000259" key="4">
    <source>
        <dbReference type="Pfam" id="PF17789"/>
    </source>
</evidence>
<accession>A0A9J6F282</accession>
<evidence type="ECO:0000259" key="6">
    <source>
        <dbReference type="Pfam" id="PF23055"/>
    </source>
</evidence>
<reference evidence="7" key="2">
    <citation type="submission" date="2021-09" db="EMBL/GenBank/DDBJ databases">
        <authorList>
            <person name="Jia N."/>
            <person name="Wang J."/>
            <person name="Shi W."/>
            <person name="Du L."/>
            <person name="Sun Y."/>
            <person name="Zhan W."/>
            <person name="Jiang J."/>
            <person name="Wang Q."/>
            <person name="Zhang B."/>
            <person name="Ji P."/>
            <person name="Sakyi L.B."/>
            <person name="Cui X."/>
            <person name="Yuan T."/>
            <person name="Jiang B."/>
            <person name="Yang W."/>
            <person name="Lam T.T.-Y."/>
            <person name="Chang Q."/>
            <person name="Ding S."/>
            <person name="Wang X."/>
            <person name="Zhu J."/>
            <person name="Ruan X."/>
            <person name="Zhao L."/>
            <person name="Wei J."/>
            <person name="Que T."/>
            <person name="Du C."/>
            <person name="Cheng J."/>
            <person name="Dai P."/>
            <person name="Han X."/>
            <person name="Huang E."/>
            <person name="Gao Y."/>
            <person name="Liu J."/>
            <person name="Shao H."/>
            <person name="Ye R."/>
            <person name="Li L."/>
            <person name="Wei W."/>
            <person name="Wang X."/>
            <person name="Wang C."/>
            <person name="Huo Q."/>
            <person name="Li W."/>
            <person name="Guo W."/>
            <person name="Chen H."/>
            <person name="Chen S."/>
            <person name="Zhou L."/>
            <person name="Zhou L."/>
            <person name="Ni X."/>
            <person name="Tian J."/>
            <person name="Zhou Y."/>
            <person name="Sheng Y."/>
            <person name="Liu T."/>
            <person name="Pan Y."/>
            <person name="Xia L."/>
            <person name="Li J."/>
            <person name="Zhao F."/>
            <person name="Cao W."/>
        </authorList>
    </citation>
    <scope>NUCLEOTIDE SEQUENCE</scope>
    <source>
        <strain evidence="7">Rmic-2018</strain>
        <tissue evidence="7">Larvae</tissue>
    </source>
</reference>
<dbReference type="Gene3D" id="2.60.40.10">
    <property type="entry name" value="Immunoglobulins"/>
    <property type="match status" value="1"/>
</dbReference>